<organism evidence="2 3">
    <name type="scientific">Petrolisthes cinctipes</name>
    <name type="common">Flat porcelain crab</name>
    <dbReference type="NCBI Taxonomy" id="88211"/>
    <lineage>
        <taxon>Eukaryota</taxon>
        <taxon>Metazoa</taxon>
        <taxon>Ecdysozoa</taxon>
        <taxon>Arthropoda</taxon>
        <taxon>Crustacea</taxon>
        <taxon>Multicrustacea</taxon>
        <taxon>Malacostraca</taxon>
        <taxon>Eumalacostraca</taxon>
        <taxon>Eucarida</taxon>
        <taxon>Decapoda</taxon>
        <taxon>Pleocyemata</taxon>
        <taxon>Anomura</taxon>
        <taxon>Galatheoidea</taxon>
        <taxon>Porcellanidae</taxon>
        <taxon>Petrolisthes</taxon>
    </lineage>
</organism>
<keyword evidence="3" id="KW-1185">Reference proteome</keyword>
<evidence type="ECO:0000313" key="3">
    <source>
        <dbReference type="Proteomes" id="UP001286313"/>
    </source>
</evidence>
<feature type="compositionally biased region" description="Basic residues" evidence="1">
    <location>
        <begin position="278"/>
        <end position="297"/>
    </location>
</feature>
<evidence type="ECO:0000256" key="1">
    <source>
        <dbReference type="SAM" id="MobiDB-lite"/>
    </source>
</evidence>
<accession>A0AAE1EMI3</accession>
<reference evidence="2" key="1">
    <citation type="submission" date="2023-10" db="EMBL/GenBank/DDBJ databases">
        <title>Genome assemblies of two species of porcelain crab, Petrolisthes cinctipes and Petrolisthes manimaculis (Anomura: Porcellanidae).</title>
        <authorList>
            <person name="Angst P."/>
        </authorList>
    </citation>
    <scope>NUCLEOTIDE SEQUENCE</scope>
    <source>
        <strain evidence="2">PB745_01</strain>
        <tissue evidence="2">Gill</tissue>
    </source>
</reference>
<protein>
    <submittedName>
        <fullName evidence="2">Uncharacterized protein</fullName>
    </submittedName>
</protein>
<name>A0AAE1EMI3_PETCI</name>
<dbReference type="AlphaFoldDB" id="A0AAE1EMI3"/>
<feature type="region of interest" description="Disordered" evidence="1">
    <location>
        <begin position="217"/>
        <end position="308"/>
    </location>
</feature>
<feature type="region of interest" description="Disordered" evidence="1">
    <location>
        <begin position="1"/>
        <end position="54"/>
    </location>
</feature>
<comment type="caution">
    <text evidence="2">The sequence shown here is derived from an EMBL/GenBank/DDBJ whole genome shotgun (WGS) entry which is preliminary data.</text>
</comment>
<evidence type="ECO:0000313" key="2">
    <source>
        <dbReference type="EMBL" id="KAK3856155.1"/>
    </source>
</evidence>
<dbReference type="Proteomes" id="UP001286313">
    <property type="component" value="Unassembled WGS sequence"/>
</dbReference>
<gene>
    <name evidence="2" type="ORF">Pcinc_037490</name>
</gene>
<sequence length="380" mass="43067">MKEGNEGERKSGREVRKSGREEVRERSEEVSEREVRKSGRERSKEVREEEKTTVDTLHDKQYTKSFRCRNKKIHQPMLGVCFLKNNTRSGERGRETRTFQQQLQFLCILDCPSLSAKKARETSIDKVSTHSCRRGSSSCARITTKDNGSTAGSGESAYPFRFCKKATSNSSQCSSAINKHQLTTESSNLDLCKVQVIKQSDSSEFSSSIVAKQPTCLDSSSSQEVKLPGIPRPVTPQDTNELDSLEPFSSHVTSPPSCLQLENRVVAKEARSPSKSPQKGKKRKSKKMYWNKQKSHKKNYDVTTEGDEEDTKDLQKLSFLSEEDLKSRRFLLVSLPKQTCPKECPECYTILTFITPNTFNYKIGRVTCPDCNLNIYIQKA</sequence>
<dbReference type="EMBL" id="JAWQEG010005972">
    <property type="protein sequence ID" value="KAK3856155.1"/>
    <property type="molecule type" value="Genomic_DNA"/>
</dbReference>
<proteinExistence type="predicted"/>